<evidence type="ECO:0000313" key="2">
    <source>
        <dbReference type="EMBL" id="QNO54816.1"/>
    </source>
</evidence>
<name>A0A7G9Z3I2_9EURY</name>
<protein>
    <recommendedName>
        <fullName evidence="1">MIP18 family-like domain-containing protein</fullName>
    </recommendedName>
</protein>
<dbReference type="SUPFAM" id="SSF117916">
    <property type="entry name" value="Fe-S cluster assembly (FSCA) domain-like"/>
    <property type="match status" value="1"/>
</dbReference>
<gene>
    <name evidence="2" type="ORF">ENONAMDD_00007</name>
</gene>
<accession>A0A7G9Z3I2</accession>
<organism evidence="2">
    <name type="scientific">Candidatus Methanophaga sp. ANME-1 ERB7</name>
    <dbReference type="NCBI Taxonomy" id="2759913"/>
    <lineage>
        <taxon>Archaea</taxon>
        <taxon>Methanobacteriati</taxon>
        <taxon>Methanobacteriota</taxon>
        <taxon>Stenosarchaea group</taxon>
        <taxon>Methanomicrobia</taxon>
        <taxon>Candidatus Methanophagales</taxon>
        <taxon>Candidatus Methanophagaceae</taxon>
        <taxon>Candidatus Methanophaga</taxon>
    </lineage>
</organism>
<dbReference type="AlphaFoldDB" id="A0A7G9Z3I2"/>
<reference evidence="2" key="1">
    <citation type="submission" date="2020-06" db="EMBL/GenBank/DDBJ databases">
        <title>Unique genomic features of the anaerobic methanotrophic archaea.</title>
        <authorList>
            <person name="Chadwick G.L."/>
            <person name="Skennerton C.T."/>
            <person name="Laso-Perez R."/>
            <person name="Leu A.O."/>
            <person name="Speth D.R."/>
            <person name="Yu H."/>
            <person name="Morgan-Lang C."/>
            <person name="Hatzenpichler R."/>
            <person name="Goudeau D."/>
            <person name="Malmstrom R."/>
            <person name="Brazelton W.J."/>
            <person name="Woyke T."/>
            <person name="Hallam S.J."/>
            <person name="Tyson G.W."/>
            <person name="Wegener G."/>
            <person name="Boetius A."/>
            <person name="Orphan V."/>
        </authorList>
    </citation>
    <scope>NUCLEOTIDE SEQUENCE</scope>
</reference>
<dbReference type="InterPro" id="IPR034904">
    <property type="entry name" value="FSCA_dom_sf"/>
</dbReference>
<dbReference type="InterPro" id="IPR002744">
    <property type="entry name" value="MIP18-like"/>
</dbReference>
<dbReference type="EMBL" id="MT631594">
    <property type="protein sequence ID" value="QNO54816.1"/>
    <property type="molecule type" value="Genomic_DNA"/>
</dbReference>
<evidence type="ECO:0000259" key="1">
    <source>
        <dbReference type="Pfam" id="PF01883"/>
    </source>
</evidence>
<sequence length="103" mass="11510">MAKGKSEEDIRQVVAEIKHPAIDRTLVDLGVVKEITVTGNKVLVTMALPFPGIPTQVRDYLVNSVVEQIKKMDVEVKVDVTIMNQEELQAFLDMEQESWKGGT</sequence>
<dbReference type="Gene3D" id="3.30.300.130">
    <property type="entry name" value="Fe-S cluster assembly (FSCA)"/>
    <property type="match status" value="1"/>
</dbReference>
<feature type="domain" description="MIP18 family-like" evidence="1">
    <location>
        <begin position="7"/>
        <end position="78"/>
    </location>
</feature>
<proteinExistence type="predicted"/>
<dbReference type="Pfam" id="PF01883">
    <property type="entry name" value="FeS_assembly_P"/>
    <property type="match status" value="1"/>
</dbReference>